<dbReference type="CDD" id="cd11444">
    <property type="entry name" value="bHLH_AtIBH1_like"/>
    <property type="match status" value="1"/>
</dbReference>
<evidence type="ECO:0000256" key="1">
    <source>
        <dbReference type="ARBA" id="ARBA00004123"/>
    </source>
</evidence>
<comment type="subcellular location">
    <subcellularLocation>
        <location evidence="1">Nucleus</location>
    </subcellularLocation>
</comment>
<dbReference type="PANTHER" id="PTHR33124">
    <property type="entry name" value="TRANSCRIPTION FACTOR IBH1-LIKE 1"/>
    <property type="match status" value="1"/>
</dbReference>
<evidence type="ECO:0000313" key="6">
    <source>
        <dbReference type="Proteomes" id="UP000195402"/>
    </source>
</evidence>
<name>A0A200R204_MACCD</name>
<comment type="caution">
    <text evidence="5">The sequence shown here is derived from an EMBL/GenBank/DDBJ whole genome shotgun (WGS) entry which is preliminary data.</text>
</comment>
<dbReference type="EMBL" id="MVGT01000481">
    <property type="protein sequence ID" value="OVA16747.1"/>
    <property type="molecule type" value="Genomic_DNA"/>
</dbReference>
<sequence>MEASLEPLFLSLDMENKIGENKGSLSSSNVGSLWSKDLGAQFMRRRQVRKQKIKKMNGGYRWGKGTTRRALLVGSRRSMNGMEGKVKTLKKLVPNGKSSMGLDGLFSETADYIFALQLQVKVMQIMVEVLSGSDE</sequence>
<proteinExistence type="predicted"/>
<protein>
    <recommendedName>
        <fullName evidence="7">Myc-type</fullName>
    </recommendedName>
</protein>
<organism evidence="5 6">
    <name type="scientific">Macleaya cordata</name>
    <name type="common">Five-seeded plume-poppy</name>
    <name type="synonym">Bocconia cordata</name>
    <dbReference type="NCBI Taxonomy" id="56857"/>
    <lineage>
        <taxon>Eukaryota</taxon>
        <taxon>Viridiplantae</taxon>
        <taxon>Streptophyta</taxon>
        <taxon>Embryophyta</taxon>
        <taxon>Tracheophyta</taxon>
        <taxon>Spermatophyta</taxon>
        <taxon>Magnoliopsida</taxon>
        <taxon>Ranunculales</taxon>
        <taxon>Papaveraceae</taxon>
        <taxon>Papaveroideae</taxon>
        <taxon>Macleaya</taxon>
    </lineage>
</organism>
<keyword evidence="3" id="KW-0804">Transcription</keyword>
<evidence type="ECO:0000256" key="3">
    <source>
        <dbReference type="ARBA" id="ARBA00023163"/>
    </source>
</evidence>
<dbReference type="AlphaFoldDB" id="A0A200R204"/>
<evidence type="ECO:0000256" key="4">
    <source>
        <dbReference type="ARBA" id="ARBA00023242"/>
    </source>
</evidence>
<keyword evidence="4" id="KW-0539">Nucleus</keyword>
<dbReference type="GO" id="GO:0005634">
    <property type="term" value="C:nucleus"/>
    <property type="evidence" value="ECO:0007669"/>
    <property type="project" value="UniProtKB-SubCell"/>
</dbReference>
<dbReference type="FunCoup" id="A0A200R204">
    <property type="interactions" value="34"/>
</dbReference>
<evidence type="ECO:0000256" key="2">
    <source>
        <dbReference type="ARBA" id="ARBA00023015"/>
    </source>
</evidence>
<dbReference type="STRING" id="56857.A0A200R204"/>
<dbReference type="InterPro" id="IPR044549">
    <property type="entry name" value="bHLH_AtIBH1-like"/>
</dbReference>
<dbReference type="GO" id="GO:0006355">
    <property type="term" value="P:regulation of DNA-templated transcription"/>
    <property type="evidence" value="ECO:0007669"/>
    <property type="project" value="InterPro"/>
</dbReference>
<dbReference type="InParanoid" id="A0A200R204"/>
<keyword evidence="6" id="KW-1185">Reference proteome</keyword>
<dbReference type="PANTHER" id="PTHR33124:SF39">
    <property type="entry name" value="TRANSCRIPTION FACTOR UPBEAT1"/>
    <property type="match status" value="1"/>
</dbReference>
<keyword evidence="2" id="KW-0805">Transcription regulation</keyword>
<evidence type="ECO:0000313" key="5">
    <source>
        <dbReference type="EMBL" id="OVA16747.1"/>
    </source>
</evidence>
<reference evidence="5 6" key="1">
    <citation type="journal article" date="2017" name="Mol. Plant">
        <title>The Genome of Medicinal Plant Macleaya cordata Provides New Insights into Benzylisoquinoline Alkaloids Metabolism.</title>
        <authorList>
            <person name="Liu X."/>
            <person name="Liu Y."/>
            <person name="Huang P."/>
            <person name="Ma Y."/>
            <person name="Qing Z."/>
            <person name="Tang Q."/>
            <person name="Cao H."/>
            <person name="Cheng P."/>
            <person name="Zheng Y."/>
            <person name="Yuan Z."/>
            <person name="Zhou Y."/>
            <person name="Liu J."/>
            <person name="Tang Z."/>
            <person name="Zhuo Y."/>
            <person name="Zhang Y."/>
            <person name="Yu L."/>
            <person name="Huang J."/>
            <person name="Yang P."/>
            <person name="Peng Q."/>
            <person name="Zhang J."/>
            <person name="Jiang W."/>
            <person name="Zhang Z."/>
            <person name="Lin K."/>
            <person name="Ro D.K."/>
            <person name="Chen X."/>
            <person name="Xiong X."/>
            <person name="Shang Y."/>
            <person name="Huang S."/>
            <person name="Zeng J."/>
        </authorList>
    </citation>
    <scope>NUCLEOTIDE SEQUENCE [LARGE SCALE GENOMIC DNA]</scope>
    <source>
        <strain evidence="6">cv. BLH2017</strain>
        <tissue evidence="5">Root</tissue>
    </source>
</reference>
<gene>
    <name evidence="5" type="ORF">BVC80_1543g200</name>
</gene>
<dbReference type="InterPro" id="IPR044660">
    <property type="entry name" value="IBH1-like"/>
</dbReference>
<accession>A0A200R204</accession>
<dbReference type="OrthoDB" id="1935502at2759"/>
<evidence type="ECO:0008006" key="7">
    <source>
        <dbReference type="Google" id="ProtNLM"/>
    </source>
</evidence>
<dbReference type="OMA" id="EGICKSP"/>
<dbReference type="Proteomes" id="UP000195402">
    <property type="component" value="Unassembled WGS sequence"/>
</dbReference>